<comment type="caution">
    <text evidence="4">The sequence shown here is derived from an EMBL/GenBank/DDBJ whole genome shotgun (WGS) entry which is preliminary data.</text>
</comment>
<dbReference type="GO" id="GO:0003824">
    <property type="term" value="F:catalytic activity"/>
    <property type="evidence" value="ECO:0007669"/>
    <property type="project" value="InterPro"/>
</dbReference>
<reference evidence="4 5" key="1">
    <citation type="journal article" date="2017" name="Biochemistry">
        <title>Identification of the Biosynthetic Pathway for the Antibiotic Bicyclomycin.</title>
        <authorList>
            <person name="Patteson J."/>
            <person name="Cai W."/>
            <person name="Johnson R.A."/>
            <person name="Santa Maria K."/>
            <person name="Li B."/>
        </authorList>
    </citation>
    <scope>NUCLEOTIDE SEQUENCE [LARGE SCALE GENOMIC DNA]</scope>
    <source>
        <strain evidence="4 5">ATCC 21532</strain>
    </source>
</reference>
<dbReference type="SUPFAM" id="SSF56219">
    <property type="entry name" value="DNase I-like"/>
    <property type="match status" value="1"/>
</dbReference>
<feature type="region of interest" description="Disordered" evidence="1">
    <location>
        <begin position="297"/>
        <end position="318"/>
    </location>
</feature>
<evidence type="ECO:0000313" key="5">
    <source>
        <dbReference type="Proteomes" id="UP000222531"/>
    </source>
</evidence>
<keyword evidence="5" id="KW-1185">Reference proteome</keyword>
<dbReference type="Pfam" id="PF03372">
    <property type="entry name" value="Exo_endo_phos"/>
    <property type="match status" value="1"/>
</dbReference>
<feature type="signal peptide" evidence="2">
    <location>
        <begin position="1"/>
        <end position="20"/>
    </location>
</feature>
<dbReference type="Proteomes" id="UP000222531">
    <property type="component" value="Unassembled WGS sequence"/>
</dbReference>
<evidence type="ECO:0000259" key="3">
    <source>
        <dbReference type="Pfam" id="PF03372"/>
    </source>
</evidence>
<name>A0A2G1XAE2_STRCJ</name>
<evidence type="ECO:0000256" key="1">
    <source>
        <dbReference type="SAM" id="MobiDB-lite"/>
    </source>
</evidence>
<proteinExistence type="predicted"/>
<organism evidence="4 5">
    <name type="scientific">Streptomyces cinnamoneus</name>
    <name type="common">Streptoverticillium cinnamoneum</name>
    <dbReference type="NCBI Taxonomy" id="53446"/>
    <lineage>
        <taxon>Bacteria</taxon>
        <taxon>Bacillati</taxon>
        <taxon>Actinomycetota</taxon>
        <taxon>Actinomycetes</taxon>
        <taxon>Kitasatosporales</taxon>
        <taxon>Streptomycetaceae</taxon>
        <taxon>Streptomyces</taxon>
        <taxon>Streptomyces cinnamoneus group</taxon>
    </lineage>
</organism>
<dbReference type="InterPro" id="IPR005135">
    <property type="entry name" value="Endo/exonuclease/phosphatase"/>
</dbReference>
<feature type="domain" description="Endonuclease/exonuclease/phosphatase" evidence="3">
    <location>
        <begin position="33"/>
        <end position="307"/>
    </location>
</feature>
<dbReference type="Gene3D" id="3.60.10.10">
    <property type="entry name" value="Endonuclease/exonuclease/phosphatase"/>
    <property type="match status" value="1"/>
</dbReference>
<accession>A0A2G1XAE2</accession>
<feature type="chain" id="PRO_5044380794" description="Endonuclease/exonuclease/phosphatase domain-containing protein" evidence="2">
    <location>
        <begin position="21"/>
        <end position="318"/>
    </location>
</feature>
<evidence type="ECO:0000256" key="2">
    <source>
        <dbReference type="SAM" id="SignalP"/>
    </source>
</evidence>
<protein>
    <recommendedName>
        <fullName evidence="3">Endonuclease/exonuclease/phosphatase domain-containing protein</fullName>
    </recommendedName>
</protein>
<dbReference type="EMBL" id="NHZO01000168">
    <property type="protein sequence ID" value="PHQ48207.1"/>
    <property type="molecule type" value="Genomic_DNA"/>
</dbReference>
<dbReference type="AlphaFoldDB" id="A0A2G1XAE2"/>
<sequence length="318" mass="33233">MVPLAAAAAATLGLPTTAGAAGGSTAVESVRAMTWNICGEAGGTSPADAGYCPYRNEPQKKADAIAEVVRVRNLNVVMLQEVCSGPPVAGGATGPSQLDVILTALGPGWTSATALSERPDGRTNCRGALSGTLGTAILVKGTIDDRPEPVVLPVPLDTDADRSRVLCVGVAGWRTHLCTTHLANNDTLLKSGAYDAQVATLKRTISAYPRVVVGGDFNMGLYHHVIPAKLQPMYDLLTECDRTSYVAGDAADEVTHFTYASATGTYTSSKIDYLFSTAGFTGCDSWTQKADQADYRTTRQPTGVSDHAPLYGYTPATS</sequence>
<dbReference type="InterPro" id="IPR036691">
    <property type="entry name" value="Endo/exonu/phosph_ase_sf"/>
</dbReference>
<evidence type="ECO:0000313" key="4">
    <source>
        <dbReference type="EMBL" id="PHQ48207.1"/>
    </source>
</evidence>
<keyword evidence="2" id="KW-0732">Signal</keyword>
<gene>
    <name evidence="4" type="ORF">BLA24_32835</name>
</gene>